<dbReference type="Pfam" id="PF13193">
    <property type="entry name" value="AMP-binding_C"/>
    <property type="match status" value="1"/>
</dbReference>
<evidence type="ECO:0000259" key="5">
    <source>
        <dbReference type="Pfam" id="PF13193"/>
    </source>
</evidence>
<keyword evidence="7" id="KW-1185">Reference proteome</keyword>
<comment type="similarity">
    <text evidence="1">Belongs to the ATP-dependent AMP-binding enzyme family.</text>
</comment>
<dbReference type="EMBL" id="BNCI01000002">
    <property type="protein sequence ID" value="GHF26763.1"/>
    <property type="molecule type" value="Genomic_DNA"/>
</dbReference>
<accession>A0A919E9R7</accession>
<dbReference type="AlphaFoldDB" id="A0A919E9R7"/>
<dbReference type="Proteomes" id="UP000630923">
    <property type="component" value="Unassembled WGS sequence"/>
</dbReference>
<evidence type="ECO:0000313" key="7">
    <source>
        <dbReference type="Proteomes" id="UP000630923"/>
    </source>
</evidence>
<dbReference type="PANTHER" id="PTHR43201">
    <property type="entry name" value="ACYL-COA SYNTHETASE"/>
    <property type="match status" value="1"/>
</dbReference>
<dbReference type="SUPFAM" id="SSF56801">
    <property type="entry name" value="Acetyl-CoA synthetase-like"/>
    <property type="match status" value="1"/>
</dbReference>
<keyword evidence="3" id="KW-0472">Membrane</keyword>
<reference evidence="6" key="2">
    <citation type="submission" date="2020-09" db="EMBL/GenBank/DDBJ databases">
        <authorList>
            <person name="Sun Q."/>
            <person name="Kim S."/>
        </authorList>
    </citation>
    <scope>NUCLEOTIDE SEQUENCE</scope>
    <source>
        <strain evidence="6">KCTC 42590</strain>
    </source>
</reference>
<dbReference type="Gene3D" id="3.30.300.30">
    <property type="match status" value="1"/>
</dbReference>
<dbReference type="InterPro" id="IPR000873">
    <property type="entry name" value="AMP-dep_synth/lig_dom"/>
</dbReference>
<reference evidence="6" key="1">
    <citation type="journal article" date="2014" name="Int. J. Syst. Evol. Microbiol.">
        <title>Complete genome sequence of Corynebacterium casei LMG S-19264T (=DSM 44701T), isolated from a smear-ripened cheese.</title>
        <authorList>
            <consortium name="US DOE Joint Genome Institute (JGI-PGF)"/>
            <person name="Walter F."/>
            <person name="Albersmeier A."/>
            <person name="Kalinowski J."/>
            <person name="Ruckert C."/>
        </authorList>
    </citation>
    <scope>NUCLEOTIDE SEQUENCE</scope>
    <source>
        <strain evidence="6">KCTC 42590</strain>
    </source>
</reference>
<protein>
    <submittedName>
        <fullName evidence="6">Fatty acid--CoA ligase</fullName>
    </submittedName>
</protein>
<dbReference type="RefSeq" id="WP_191252970.1">
    <property type="nucleotide sequence ID" value="NZ_BNCI01000002.1"/>
</dbReference>
<evidence type="ECO:0000256" key="2">
    <source>
        <dbReference type="ARBA" id="ARBA00022598"/>
    </source>
</evidence>
<sequence>MLDALDLPAIPEGTPFDQVMAMIVKSSPMFELEEREIRGATYTAFKNQPKSIRDALMIVLTHGDKDFLVYEGERFSFKQVVDKAARLAQVLVDDMGLKKGERVALSMRNYPEWVIAYMAIVGAGGVACLMNAWWQSEEMEWALNDSDAVLLITDGFRFERGREVIEKMKLPTILVRDADVRHSLVTHYNDALLDSKKPMTWPPVELGPEDVAHMLYTSGSTGFPKGAYSDHQAVIGVLMTWICLAIYTKMTAANPVPDDFQPSMLVGVPFFHVTGLLPMMMVSAIIGRKLVIMHKWDVERACQLIEQEKISSITGVPTMSYELASSPVTEKYDLSTLTDLGAGGAARPAEHVKMITEKFKGSRPGLGYGLTETNALGSVISGDDYTARPTSTGMATPPLMSFKIIDQDGNTLKTGERGEICIKGMVNVIGYWKNPEATETAFRDGWFHTGDVGYLDDEGYLYIVDRLKDIIIRGGENVSTLEVEAVIHAIDGVDDVMVFGLPDERLGEVVGAVVVTKSLTREQIIDEVSKHLASFNVPEHIWLQEDELPLIASGKLDRKNIKQSFREKFAAS</sequence>
<proteinExistence type="inferred from homology"/>
<feature type="transmembrane region" description="Helical" evidence="3">
    <location>
        <begin position="114"/>
        <end position="134"/>
    </location>
</feature>
<dbReference type="GO" id="GO:0006631">
    <property type="term" value="P:fatty acid metabolic process"/>
    <property type="evidence" value="ECO:0007669"/>
    <property type="project" value="TreeGrafter"/>
</dbReference>
<dbReference type="InterPro" id="IPR045851">
    <property type="entry name" value="AMP-bd_C_sf"/>
</dbReference>
<dbReference type="InterPro" id="IPR020845">
    <property type="entry name" value="AMP-binding_CS"/>
</dbReference>
<keyword evidence="3" id="KW-1133">Transmembrane helix</keyword>
<keyword evidence="2 6" id="KW-0436">Ligase</keyword>
<evidence type="ECO:0000313" key="6">
    <source>
        <dbReference type="EMBL" id="GHF26763.1"/>
    </source>
</evidence>
<gene>
    <name evidence="6" type="ORF">GCM10017044_22240</name>
</gene>
<dbReference type="InterPro" id="IPR025110">
    <property type="entry name" value="AMP-bd_C"/>
</dbReference>
<dbReference type="GO" id="GO:0031956">
    <property type="term" value="F:medium-chain fatty acid-CoA ligase activity"/>
    <property type="evidence" value="ECO:0007669"/>
    <property type="project" value="TreeGrafter"/>
</dbReference>
<comment type="caution">
    <text evidence="6">The sequence shown here is derived from an EMBL/GenBank/DDBJ whole genome shotgun (WGS) entry which is preliminary data.</text>
</comment>
<dbReference type="PANTHER" id="PTHR43201:SF5">
    <property type="entry name" value="MEDIUM-CHAIN ACYL-COA LIGASE ACSF2, MITOCHONDRIAL"/>
    <property type="match status" value="1"/>
</dbReference>
<dbReference type="PROSITE" id="PS00455">
    <property type="entry name" value="AMP_BINDING"/>
    <property type="match status" value="1"/>
</dbReference>
<dbReference type="Pfam" id="PF00501">
    <property type="entry name" value="AMP-binding"/>
    <property type="match status" value="1"/>
</dbReference>
<keyword evidence="3" id="KW-0812">Transmembrane</keyword>
<dbReference type="Gene3D" id="3.40.50.980">
    <property type="match status" value="2"/>
</dbReference>
<feature type="domain" description="AMP-binding enzyme C-terminal" evidence="5">
    <location>
        <begin position="482"/>
        <end position="555"/>
    </location>
</feature>
<feature type="domain" description="AMP-dependent synthetase/ligase" evidence="4">
    <location>
        <begin position="61"/>
        <end position="432"/>
    </location>
</feature>
<evidence type="ECO:0000256" key="3">
    <source>
        <dbReference type="SAM" id="Phobius"/>
    </source>
</evidence>
<name>A0A919E9R7_9PROT</name>
<feature type="transmembrane region" description="Helical" evidence="3">
    <location>
        <begin position="233"/>
        <end position="252"/>
    </location>
</feature>
<evidence type="ECO:0000259" key="4">
    <source>
        <dbReference type="Pfam" id="PF00501"/>
    </source>
</evidence>
<organism evidence="6 7">
    <name type="scientific">Kordiimonas sediminis</name>
    <dbReference type="NCBI Taxonomy" id="1735581"/>
    <lineage>
        <taxon>Bacteria</taxon>
        <taxon>Pseudomonadati</taxon>
        <taxon>Pseudomonadota</taxon>
        <taxon>Alphaproteobacteria</taxon>
        <taxon>Kordiimonadales</taxon>
        <taxon>Kordiimonadaceae</taxon>
        <taxon>Kordiimonas</taxon>
    </lineage>
</organism>
<evidence type="ECO:0000256" key="1">
    <source>
        <dbReference type="ARBA" id="ARBA00006432"/>
    </source>
</evidence>
<feature type="transmembrane region" description="Helical" evidence="3">
    <location>
        <begin position="264"/>
        <end position="286"/>
    </location>
</feature>
<dbReference type="Gene3D" id="2.30.38.10">
    <property type="entry name" value="Luciferase, Domain 3"/>
    <property type="match status" value="1"/>
</dbReference>